<proteinExistence type="predicted"/>
<reference evidence="1" key="1">
    <citation type="submission" date="2022-09" db="EMBL/GenBank/DDBJ databases">
        <title>Actin cytoskeleton and complex cell architecture in an #Asgard archaeon.</title>
        <authorList>
            <person name="Ponce Toledo R.I."/>
            <person name="Schleper C."/>
            <person name="Rodrigues Oliveira T."/>
            <person name="Wollweber F."/>
            <person name="Xu J."/>
            <person name="Rittmann S."/>
            <person name="Klingl A."/>
            <person name="Pilhofer M."/>
        </authorList>
    </citation>
    <scope>NUCLEOTIDE SEQUENCE</scope>
    <source>
        <strain evidence="1">B-35</strain>
    </source>
</reference>
<organism evidence="1 2">
    <name type="scientific">Candidatus Lokiarchaeum ossiferum</name>
    <dbReference type="NCBI Taxonomy" id="2951803"/>
    <lineage>
        <taxon>Archaea</taxon>
        <taxon>Promethearchaeati</taxon>
        <taxon>Promethearchaeota</taxon>
        <taxon>Promethearchaeia</taxon>
        <taxon>Promethearchaeales</taxon>
        <taxon>Promethearchaeaceae</taxon>
        <taxon>Candidatus Lokiarchaeum</taxon>
    </lineage>
</organism>
<dbReference type="Proteomes" id="UP001208689">
    <property type="component" value="Chromosome"/>
</dbReference>
<protein>
    <submittedName>
        <fullName evidence="1">Uncharacterized protein</fullName>
    </submittedName>
</protein>
<sequence>MKLYRPSFFFTYLVNYHKNDEWAKMDFNFDDNYLIQPEPKKVEHLVNNVSTQVSNNNKKLFIWIWR</sequence>
<name>A0ABY6HYF3_9ARCH</name>
<evidence type="ECO:0000313" key="1">
    <source>
        <dbReference type="EMBL" id="UYP47611.1"/>
    </source>
</evidence>
<keyword evidence="2" id="KW-1185">Reference proteome</keyword>
<accession>A0ABY6HYF3</accession>
<dbReference type="EMBL" id="CP104013">
    <property type="protein sequence ID" value="UYP47611.1"/>
    <property type="molecule type" value="Genomic_DNA"/>
</dbReference>
<evidence type="ECO:0000313" key="2">
    <source>
        <dbReference type="Proteomes" id="UP001208689"/>
    </source>
</evidence>
<gene>
    <name evidence="1" type="ORF">NEF87_003896</name>
</gene>